<accession>A0A2H0KDM9</accession>
<dbReference type="AlphaFoldDB" id="A0A2H0KDM9"/>
<dbReference type="Proteomes" id="UP000229342">
    <property type="component" value="Unassembled WGS sequence"/>
</dbReference>
<comment type="caution">
    <text evidence="1">The sequence shown here is derived from an EMBL/GenBank/DDBJ whole genome shotgun (WGS) entry which is preliminary data.</text>
</comment>
<evidence type="ECO:0000313" key="1">
    <source>
        <dbReference type="EMBL" id="PIQ68504.1"/>
    </source>
</evidence>
<organism evidence="1 2">
    <name type="scientific">Candidatus Taylorbacteria bacterium CG11_big_fil_rev_8_21_14_0_20_46_11</name>
    <dbReference type="NCBI Taxonomy" id="1975025"/>
    <lineage>
        <taxon>Bacteria</taxon>
        <taxon>Candidatus Tayloriibacteriota</taxon>
    </lineage>
</organism>
<name>A0A2H0KDM9_9BACT</name>
<gene>
    <name evidence="1" type="ORF">COV91_03770</name>
</gene>
<protein>
    <submittedName>
        <fullName evidence="1">Uncharacterized protein</fullName>
    </submittedName>
</protein>
<dbReference type="EMBL" id="PCVG01000046">
    <property type="protein sequence ID" value="PIQ68504.1"/>
    <property type="molecule type" value="Genomic_DNA"/>
</dbReference>
<proteinExistence type="predicted"/>
<sequence>MTIEKRKEKTVSVHSSLKSVIVARKKPTHPGQKVASEKKYQRRMAKSSKLPAFVQPDSFAKNFGLSGRIVSVGSQRNDVFLRQGVLVRNPENIAIAAFRLGGAPMPLPKPPAKKKEEKPVPVSQAPLAEINYYGEFYCQECGHYTKVALKGYSVVSKMNKSCEKCGKLHRVYRY</sequence>
<reference evidence="1 2" key="1">
    <citation type="submission" date="2017-09" db="EMBL/GenBank/DDBJ databases">
        <title>Depth-based differentiation of microbial function through sediment-hosted aquifers and enrichment of novel symbionts in the deep terrestrial subsurface.</title>
        <authorList>
            <person name="Probst A.J."/>
            <person name="Ladd B."/>
            <person name="Jarett J.K."/>
            <person name="Geller-Mcgrath D.E."/>
            <person name="Sieber C.M."/>
            <person name="Emerson J.B."/>
            <person name="Anantharaman K."/>
            <person name="Thomas B.C."/>
            <person name="Malmstrom R."/>
            <person name="Stieglmeier M."/>
            <person name="Klingl A."/>
            <person name="Woyke T."/>
            <person name="Ryan C.M."/>
            <person name="Banfield J.F."/>
        </authorList>
    </citation>
    <scope>NUCLEOTIDE SEQUENCE [LARGE SCALE GENOMIC DNA]</scope>
    <source>
        <strain evidence="1">CG11_big_fil_rev_8_21_14_0_20_46_11</strain>
    </source>
</reference>
<evidence type="ECO:0000313" key="2">
    <source>
        <dbReference type="Proteomes" id="UP000229342"/>
    </source>
</evidence>